<proteinExistence type="predicted"/>
<gene>
    <name evidence="1" type="ORF">GTP91_19235</name>
</gene>
<comment type="caution">
    <text evidence="1">The sequence shown here is derived from an EMBL/GenBank/DDBJ whole genome shotgun (WGS) entry which is preliminary data.</text>
</comment>
<accession>A0A845G8S4</accession>
<dbReference type="EMBL" id="WWCW01000070">
    <property type="protein sequence ID" value="MYM89297.1"/>
    <property type="molecule type" value="Genomic_DNA"/>
</dbReference>
<dbReference type="AlphaFoldDB" id="A0A845G8S4"/>
<organism evidence="1 2">
    <name type="scientific">Duganella vulcania</name>
    <dbReference type="NCBI Taxonomy" id="2692166"/>
    <lineage>
        <taxon>Bacteria</taxon>
        <taxon>Pseudomonadati</taxon>
        <taxon>Pseudomonadota</taxon>
        <taxon>Betaproteobacteria</taxon>
        <taxon>Burkholderiales</taxon>
        <taxon>Oxalobacteraceae</taxon>
        <taxon>Telluria group</taxon>
        <taxon>Duganella</taxon>
    </lineage>
</organism>
<evidence type="ECO:0008006" key="3">
    <source>
        <dbReference type="Google" id="ProtNLM"/>
    </source>
</evidence>
<protein>
    <recommendedName>
        <fullName evidence="3">Immunity protein 26 of polymorphic toxin system</fullName>
    </recommendedName>
</protein>
<evidence type="ECO:0000313" key="2">
    <source>
        <dbReference type="Proteomes" id="UP000470302"/>
    </source>
</evidence>
<evidence type="ECO:0000313" key="1">
    <source>
        <dbReference type="EMBL" id="MYM89297.1"/>
    </source>
</evidence>
<dbReference type="InterPro" id="IPR029278">
    <property type="entry name" value="Imm26"/>
</dbReference>
<dbReference type="RefSeq" id="WP_161098240.1">
    <property type="nucleotide sequence ID" value="NZ_WWCW01000070.1"/>
</dbReference>
<sequence length="200" mass="23080">MKPLTKNAKPGDLFYIPAMNKEGKSGFVIGRYIELVPSNVGYLIEVFTRFYMEPPQSIDEVDKSQRLFRPIMCSLRFAEIPKWKILFSDPGYDKSQSDYDNIAIAFDTKLWIGGKSQDATRDKLREFEDSTCWRMHHIIFRVNAHLAGIFGPNDGYDYHRVPKGCRIDDPGVLEKVIALAEAVDEHFKIWSEEVKSRKGR</sequence>
<dbReference type="Proteomes" id="UP000470302">
    <property type="component" value="Unassembled WGS sequence"/>
</dbReference>
<reference evidence="1 2" key="1">
    <citation type="submission" date="2020-01" db="EMBL/GenBank/DDBJ databases">
        <title>Novel species isolated from a subtropical stream in China.</title>
        <authorList>
            <person name="Lu H."/>
        </authorList>
    </citation>
    <scope>NUCLEOTIDE SEQUENCE [LARGE SCALE GENOMIC DNA]</scope>
    <source>
        <strain evidence="1 2">FT82W</strain>
    </source>
</reference>
<name>A0A845G8S4_9BURK</name>
<dbReference type="Pfam" id="PF15428">
    <property type="entry name" value="Imm26"/>
    <property type="match status" value="1"/>
</dbReference>